<gene>
    <name evidence="1" type="ORF">J2S02_003157</name>
</gene>
<dbReference type="CDD" id="cd03801">
    <property type="entry name" value="GT4_PimA-like"/>
    <property type="match status" value="1"/>
</dbReference>
<dbReference type="Gene3D" id="3.40.50.2000">
    <property type="entry name" value="Glycogen Phosphorylase B"/>
    <property type="match status" value="2"/>
</dbReference>
<dbReference type="PANTHER" id="PTHR12526:SF630">
    <property type="entry name" value="GLYCOSYLTRANSFERASE"/>
    <property type="match status" value="1"/>
</dbReference>
<accession>A0ABT9Z3H1</accession>
<reference evidence="1 2" key="1">
    <citation type="submission" date="2023-07" db="EMBL/GenBank/DDBJ databases">
        <title>Genomic Encyclopedia of Type Strains, Phase IV (KMG-IV): sequencing the most valuable type-strain genomes for metagenomic binning, comparative biology and taxonomic classification.</title>
        <authorList>
            <person name="Goeker M."/>
        </authorList>
    </citation>
    <scope>NUCLEOTIDE SEQUENCE [LARGE SCALE GENOMIC DNA]</scope>
    <source>
        <strain evidence="1 2">DSM 17723</strain>
    </source>
</reference>
<keyword evidence="2" id="KW-1185">Reference proteome</keyword>
<dbReference type="EMBL" id="JAUSTZ010000006">
    <property type="protein sequence ID" value="MDQ0226812.1"/>
    <property type="molecule type" value="Genomic_DNA"/>
</dbReference>
<dbReference type="Pfam" id="PF13692">
    <property type="entry name" value="Glyco_trans_1_4"/>
    <property type="match status" value="1"/>
</dbReference>
<sequence>MSIQKRPKVVVVYKNMPHYRVAFFELLRKELEKDGVNFVLIYGQPSEKDKKKKDTIELDWAVKIKNKIIKIGNRELYWQPCLKYIKDADLVIVEQASKLLINYILLVLNKLRITRLAYWGHGKNFQDISANFIAEKIKVLLSNKVHWWFAYNNTSKRAVMDLNFPESRITNVQNTIDTKSLLQHMNDISQEELDICKKELSLIGNNVALYAGGMYKEKRLDFLLDACKLIKKNIPDFEMIFIGGGIDDYKVKQASEENDWIKYVGPKFSREKTKYFMLSKIQLMPGLVGLGVIDSFAYGVPMVTTNISYHSPEIEYLENGENGIIVSDPDDLKEYAESVIRLLKDDYMLQKLKNGCSISKRKYTNETMVNNFRLGVLKALEVK</sequence>
<comment type="caution">
    <text evidence="1">The sequence shown here is derived from an EMBL/GenBank/DDBJ whole genome shotgun (WGS) entry which is preliminary data.</text>
</comment>
<evidence type="ECO:0000313" key="2">
    <source>
        <dbReference type="Proteomes" id="UP001232245"/>
    </source>
</evidence>
<dbReference type="RefSeq" id="WP_174880594.1">
    <property type="nucleotide sequence ID" value="NZ_CADEPK010000214.1"/>
</dbReference>
<name>A0ABT9Z3H1_9BACI</name>
<dbReference type="PANTHER" id="PTHR12526">
    <property type="entry name" value="GLYCOSYLTRANSFERASE"/>
    <property type="match status" value="1"/>
</dbReference>
<evidence type="ECO:0000313" key="1">
    <source>
        <dbReference type="EMBL" id="MDQ0226812.1"/>
    </source>
</evidence>
<protein>
    <submittedName>
        <fullName evidence="1">Glycosyltransferase involved in cell wall biosynthesis</fullName>
    </submittedName>
</protein>
<dbReference type="Proteomes" id="UP001232245">
    <property type="component" value="Unassembled WGS sequence"/>
</dbReference>
<proteinExistence type="predicted"/>
<organism evidence="1 2">
    <name type="scientific">Metabacillus niabensis</name>
    <dbReference type="NCBI Taxonomy" id="324854"/>
    <lineage>
        <taxon>Bacteria</taxon>
        <taxon>Bacillati</taxon>
        <taxon>Bacillota</taxon>
        <taxon>Bacilli</taxon>
        <taxon>Bacillales</taxon>
        <taxon>Bacillaceae</taxon>
        <taxon>Metabacillus</taxon>
    </lineage>
</organism>
<dbReference type="SUPFAM" id="SSF53756">
    <property type="entry name" value="UDP-Glycosyltransferase/glycogen phosphorylase"/>
    <property type="match status" value="1"/>
</dbReference>